<evidence type="ECO:0000313" key="3">
    <source>
        <dbReference type="Proteomes" id="UP000572817"/>
    </source>
</evidence>
<dbReference type="OrthoDB" id="5118341at2759"/>
<gene>
    <name evidence="2" type="ORF">GTA08_BOTSDO08660</name>
</gene>
<organism evidence="2 3">
    <name type="scientific">Botryosphaeria dothidea</name>
    <dbReference type="NCBI Taxonomy" id="55169"/>
    <lineage>
        <taxon>Eukaryota</taxon>
        <taxon>Fungi</taxon>
        <taxon>Dikarya</taxon>
        <taxon>Ascomycota</taxon>
        <taxon>Pezizomycotina</taxon>
        <taxon>Dothideomycetes</taxon>
        <taxon>Dothideomycetes incertae sedis</taxon>
        <taxon>Botryosphaeriales</taxon>
        <taxon>Botryosphaeriaceae</taxon>
        <taxon>Botryosphaeria</taxon>
    </lineage>
</organism>
<evidence type="ECO:0000256" key="1">
    <source>
        <dbReference type="SAM" id="MobiDB-lite"/>
    </source>
</evidence>
<protein>
    <submittedName>
        <fullName evidence="2">Uncharacterized protein</fullName>
    </submittedName>
</protein>
<sequence>MPLAVSQDVLPSLSQARTDCKTPGLVSEISFDINAKVDKLKILREGRDELIVDGASTFGCTRIDEWQNTEHKQELWIDYKVRIRVGSFGTGSVWNIPAETWTEQNRENAIFAAGMDFGAKGIYVAFNFGKMSFAAGAGQTHLLAAASATAPPILLGMGAAAIVYFVPWKNLFAWFQGIFAGVWDWWHKWISHVLRHLEGNESQGTGGKQSYSGQPMHYA</sequence>
<dbReference type="EMBL" id="WWBZ02000062">
    <property type="protein sequence ID" value="KAF4302996.1"/>
    <property type="molecule type" value="Genomic_DNA"/>
</dbReference>
<evidence type="ECO:0000313" key="2">
    <source>
        <dbReference type="EMBL" id="KAF4302996.1"/>
    </source>
</evidence>
<comment type="caution">
    <text evidence="2">The sequence shown here is derived from an EMBL/GenBank/DDBJ whole genome shotgun (WGS) entry which is preliminary data.</text>
</comment>
<dbReference type="AlphaFoldDB" id="A0A8H4N1U9"/>
<dbReference type="Proteomes" id="UP000572817">
    <property type="component" value="Unassembled WGS sequence"/>
</dbReference>
<accession>A0A8H4N1U9</accession>
<name>A0A8H4N1U9_9PEZI</name>
<reference evidence="2" key="1">
    <citation type="submission" date="2020-04" db="EMBL/GenBank/DDBJ databases">
        <title>Genome Assembly and Annotation of Botryosphaeria dothidea sdau 11-99, a Latent Pathogen of Apple Fruit Ring Rot in China.</title>
        <authorList>
            <person name="Yu C."/>
            <person name="Diao Y."/>
            <person name="Lu Q."/>
            <person name="Zhao J."/>
            <person name="Cui S."/>
            <person name="Peng C."/>
            <person name="He B."/>
            <person name="Liu H."/>
        </authorList>
    </citation>
    <scope>NUCLEOTIDE SEQUENCE [LARGE SCALE GENOMIC DNA]</scope>
    <source>
        <strain evidence="2">Sdau11-99</strain>
    </source>
</reference>
<proteinExistence type="predicted"/>
<feature type="compositionally biased region" description="Polar residues" evidence="1">
    <location>
        <begin position="200"/>
        <end position="213"/>
    </location>
</feature>
<feature type="region of interest" description="Disordered" evidence="1">
    <location>
        <begin position="200"/>
        <end position="219"/>
    </location>
</feature>
<keyword evidence="3" id="KW-1185">Reference proteome</keyword>